<dbReference type="KEGG" id="lto:RGQ30_14560"/>
<dbReference type="PANTHER" id="PTHR11142">
    <property type="entry name" value="PSEUDOURIDYLATE SYNTHASE"/>
    <property type="match status" value="1"/>
</dbReference>
<evidence type="ECO:0000259" key="8">
    <source>
        <dbReference type="Pfam" id="PF01416"/>
    </source>
</evidence>
<dbReference type="HAMAP" id="MF_00171">
    <property type="entry name" value="TruA"/>
    <property type="match status" value="1"/>
</dbReference>
<gene>
    <name evidence="4 9" type="primary">truA</name>
    <name evidence="9" type="ORF">RGQ30_14560</name>
</gene>
<organism evidence="9 10">
    <name type="scientific">Limnobacter thiooxidans</name>
    <dbReference type="NCBI Taxonomy" id="131080"/>
    <lineage>
        <taxon>Bacteria</taxon>
        <taxon>Pseudomonadati</taxon>
        <taxon>Pseudomonadota</taxon>
        <taxon>Betaproteobacteria</taxon>
        <taxon>Burkholderiales</taxon>
        <taxon>Burkholderiaceae</taxon>
        <taxon>Limnobacter</taxon>
    </lineage>
</organism>
<comment type="caution">
    <text evidence="4">Lacks conserved residue(s) required for the propagation of feature annotation.</text>
</comment>
<evidence type="ECO:0000256" key="7">
    <source>
        <dbReference type="RuleBase" id="RU003792"/>
    </source>
</evidence>
<dbReference type="PIRSF" id="PIRSF001430">
    <property type="entry name" value="tRNA_psdUrid_synth"/>
    <property type="match status" value="1"/>
</dbReference>
<evidence type="ECO:0000256" key="4">
    <source>
        <dbReference type="HAMAP-Rule" id="MF_00171"/>
    </source>
</evidence>
<feature type="domain" description="Pseudouridine synthase I TruA alpha/beta" evidence="8">
    <location>
        <begin position="144"/>
        <end position="244"/>
    </location>
</feature>
<comment type="catalytic activity">
    <reaction evidence="4 7">
        <text>uridine(38/39/40) in tRNA = pseudouridine(38/39/40) in tRNA</text>
        <dbReference type="Rhea" id="RHEA:22376"/>
        <dbReference type="Rhea" id="RHEA-COMP:10085"/>
        <dbReference type="Rhea" id="RHEA-COMP:10087"/>
        <dbReference type="ChEBI" id="CHEBI:65314"/>
        <dbReference type="ChEBI" id="CHEBI:65315"/>
        <dbReference type="EC" id="5.4.99.12"/>
    </reaction>
</comment>
<reference evidence="9 10" key="1">
    <citation type="submission" date="2023-10" db="EMBL/GenBank/DDBJ databases">
        <title>Complete Genome Sequence of Limnobacter thiooxidans CS-K2T, Isolated from freshwater lake sediments in Bavaria, Germany.</title>
        <authorList>
            <person name="Naruki M."/>
            <person name="Watanabe A."/>
            <person name="Warashina T."/>
            <person name="Morita T."/>
            <person name="Arakawa K."/>
        </authorList>
    </citation>
    <scope>NUCLEOTIDE SEQUENCE [LARGE SCALE GENOMIC DNA]</scope>
    <source>
        <strain evidence="9 10">CS-K2</strain>
    </source>
</reference>
<dbReference type="GO" id="GO:0003723">
    <property type="term" value="F:RNA binding"/>
    <property type="evidence" value="ECO:0007669"/>
    <property type="project" value="InterPro"/>
</dbReference>
<dbReference type="EC" id="5.4.99.12" evidence="4"/>
<keyword evidence="2 4" id="KW-0819">tRNA processing</keyword>
<dbReference type="FunFam" id="3.30.70.580:FF:000001">
    <property type="entry name" value="tRNA pseudouridine synthase A"/>
    <property type="match status" value="1"/>
</dbReference>
<dbReference type="GO" id="GO:0031119">
    <property type="term" value="P:tRNA pseudouridine synthesis"/>
    <property type="evidence" value="ECO:0007669"/>
    <property type="project" value="UniProtKB-UniRule"/>
</dbReference>
<dbReference type="AlphaFoldDB" id="A0AA86J6T2"/>
<name>A0AA86J6T2_9BURK</name>
<dbReference type="InterPro" id="IPR020097">
    <property type="entry name" value="PsdUridine_synth_TruA_a/b_dom"/>
</dbReference>
<proteinExistence type="inferred from homology"/>
<dbReference type="CDD" id="cd02570">
    <property type="entry name" value="PseudoU_synth_EcTruA"/>
    <property type="match status" value="1"/>
</dbReference>
<dbReference type="Pfam" id="PF01416">
    <property type="entry name" value="PseudoU_synth_1"/>
    <property type="match status" value="2"/>
</dbReference>
<evidence type="ECO:0000256" key="2">
    <source>
        <dbReference type="ARBA" id="ARBA00022694"/>
    </source>
</evidence>
<dbReference type="InterPro" id="IPR001406">
    <property type="entry name" value="PsdUridine_synth_TruA"/>
</dbReference>
<dbReference type="InterPro" id="IPR020095">
    <property type="entry name" value="PsdUridine_synth_TruA_C"/>
</dbReference>
<evidence type="ECO:0000313" key="9">
    <source>
        <dbReference type="EMBL" id="BET25955.1"/>
    </source>
</evidence>
<comment type="function">
    <text evidence="4">Formation of pseudouridine at positions 38, 39 and 40 in the anticodon stem and loop of transfer RNAs.</text>
</comment>
<dbReference type="Gene3D" id="3.30.70.580">
    <property type="entry name" value="Pseudouridine synthase I, catalytic domain, N-terminal subdomain"/>
    <property type="match status" value="1"/>
</dbReference>
<comment type="similarity">
    <text evidence="1 4 7">Belongs to the tRNA pseudouridine synthase TruA family.</text>
</comment>
<evidence type="ECO:0000256" key="1">
    <source>
        <dbReference type="ARBA" id="ARBA00009375"/>
    </source>
</evidence>
<evidence type="ECO:0000256" key="3">
    <source>
        <dbReference type="ARBA" id="ARBA00023235"/>
    </source>
</evidence>
<dbReference type="InterPro" id="IPR020094">
    <property type="entry name" value="TruA/RsuA/RluB/E/F_N"/>
</dbReference>
<sequence>MNRVVLGLSYDGHDFEGWQTQPHGRTVQDRLSKAIEAIAHDTVSIVCAGRTDTGVHARQQVVHFDSAVERPLTAWVKGVNNGLPPTISVKGAKLLDPEFHARFSAVSRTYRYYFYSSPVRDPFKRFMTWVHYPLDLQAMRSASACLLGTHDFSAFRASQCQAASPVRTLHAMNLFEETDHCYFEIQGNAFLHHMVRNLMGSLMEVGLGRQPVNWLKQVLESKNRSLAAKTYPAQGLSLWKIEYPEQYGIQDLFS</sequence>
<comment type="subunit">
    <text evidence="4">Homodimer.</text>
</comment>
<dbReference type="Proteomes" id="UP001329151">
    <property type="component" value="Chromosome"/>
</dbReference>
<dbReference type="PANTHER" id="PTHR11142:SF0">
    <property type="entry name" value="TRNA PSEUDOURIDINE SYNTHASE-LIKE 1"/>
    <property type="match status" value="1"/>
</dbReference>
<evidence type="ECO:0000256" key="5">
    <source>
        <dbReference type="PIRSR" id="PIRSR001430-1"/>
    </source>
</evidence>
<feature type="binding site" evidence="4 6">
    <location>
        <position position="110"/>
    </location>
    <ligand>
        <name>substrate</name>
    </ligand>
</feature>
<feature type="active site" description="Nucleophile" evidence="4 5">
    <location>
        <position position="52"/>
    </location>
</feature>
<keyword evidence="10" id="KW-1185">Reference proteome</keyword>
<feature type="domain" description="Pseudouridine synthase I TruA alpha/beta" evidence="8">
    <location>
        <begin position="10"/>
        <end position="103"/>
    </location>
</feature>
<dbReference type="SUPFAM" id="SSF55120">
    <property type="entry name" value="Pseudouridine synthase"/>
    <property type="match status" value="1"/>
</dbReference>
<dbReference type="Gene3D" id="3.30.70.660">
    <property type="entry name" value="Pseudouridine synthase I, catalytic domain, C-terminal subdomain"/>
    <property type="match status" value="1"/>
</dbReference>
<keyword evidence="3 4" id="KW-0413">Isomerase</keyword>
<evidence type="ECO:0000256" key="6">
    <source>
        <dbReference type="PIRSR" id="PIRSR001430-2"/>
    </source>
</evidence>
<accession>A0AA86J6T2</accession>
<dbReference type="GO" id="GO:0160147">
    <property type="term" value="F:tRNA pseudouridine(38-40) synthase activity"/>
    <property type="evidence" value="ECO:0007669"/>
    <property type="project" value="UniProtKB-EC"/>
</dbReference>
<evidence type="ECO:0000313" key="10">
    <source>
        <dbReference type="Proteomes" id="UP001329151"/>
    </source>
</evidence>
<dbReference type="InterPro" id="IPR020103">
    <property type="entry name" value="PsdUridine_synth_cat_dom_sf"/>
</dbReference>
<dbReference type="RefSeq" id="WP_130556535.1">
    <property type="nucleotide sequence ID" value="NZ_AP028947.1"/>
</dbReference>
<dbReference type="NCBIfam" id="TIGR00071">
    <property type="entry name" value="hisT_truA"/>
    <property type="match status" value="1"/>
</dbReference>
<protein>
    <recommendedName>
        <fullName evidence="4">tRNA pseudouridine synthase A</fullName>
        <ecNumber evidence="4">5.4.99.12</ecNumber>
    </recommendedName>
    <alternativeName>
        <fullName evidence="4">tRNA pseudouridine(38-40) synthase</fullName>
    </alternativeName>
    <alternativeName>
        <fullName evidence="4">tRNA pseudouridylate synthase I</fullName>
    </alternativeName>
    <alternativeName>
        <fullName evidence="4">tRNA-uridine isomerase I</fullName>
    </alternativeName>
</protein>
<dbReference type="EMBL" id="AP028947">
    <property type="protein sequence ID" value="BET25955.1"/>
    <property type="molecule type" value="Genomic_DNA"/>
</dbReference>